<dbReference type="NCBIfam" id="TIGR00738">
    <property type="entry name" value="rrf2_super"/>
    <property type="match status" value="1"/>
</dbReference>
<dbReference type="InterPro" id="IPR036390">
    <property type="entry name" value="WH_DNA-bd_sf"/>
</dbReference>
<dbReference type="SUPFAM" id="SSF46785">
    <property type="entry name" value="Winged helix' DNA-binding domain"/>
    <property type="match status" value="1"/>
</dbReference>
<dbReference type="PANTHER" id="PTHR33221:SF4">
    <property type="entry name" value="HTH-TYPE TRANSCRIPTIONAL REPRESSOR NSRR"/>
    <property type="match status" value="1"/>
</dbReference>
<accession>A0ABW5QP72</accession>
<organism evidence="2 3">
    <name type="scientific">Devosia albogilva</name>
    <dbReference type="NCBI Taxonomy" id="429726"/>
    <lineage>
        <taxon>Bacteria</taxon>
        <taxon>Pseudomonadati</taxon>
        <taxon>Pseudomonadota</taxon>
        <taxon>Alphaproteobacteria</taxon>
        <taxon>Hyphomicrobiales</taxon>
        <taxon>Devosiaceae</taxon>
        <taxon>Devosia</taxon>
    </lineage>
</organism>
<evidence type="ECO:0000256" key="1">
    <source>
        <dbReference type="ARBA" id="ARBA00023125"/>
    </source>
</evidence>
<dbReference type="EMBL" id="JBHUNP010000001">
    <property type="protein sequence ID" value="MFD2649535.1"/>
    <property type="molecule type" value="Genomic_DNA"/>
</dbReference>
<protein>
    <submittedName>
        <fullName evidence="2">Rrf2 family transcriptional regulator</fullName>
    </submittedName>
</protein>
<reference evidence="3" key="1">
    <citation type="journal article" date="2019" name="Int. J. Syst. Evol. Microbiol.">
        <title>The Global Catalogue of Microorganisms (GCM) 10K type strain sequencing project: providing services to taxonomists for standard genome sequencing and annotation.</title>
        <authorList>
            <consortium name="The Broad Institute Genomics Platform"/>
            <consortium name="The Broad Institute Genome Sequencing Center for Infectious Disease"/>
            <person name="Wu L."/>
            <person name="Ma J."/>
        </authorList>
    </citation>
    <scope>NUCLEOTIDE SEQUENCE [LARGE SCALE GENOMIC DNA]</scope>
    <source>
        <strain evidence="3">CCM 7427</strain>
    </source>
</reference>
<keyword evidence="3" id="KW-1185">Reference proteome</keyword>
<keyword evidence="1" id="KW-0238">DNA-binding</keyword>
<dbReference type="RefSeq" id="WP_386835105.1">
    <property type="nucleotide sequence ID" value="NZ_JBHUNP010000001.1"/>
</dbReference>
<dbReference type="InterPro" id="IPR000944">
    <property type="entry name" value="Tscrpt_reg_Rrf2"/>
</dbReference>
<evidence type="ECO:0000313" key="3">
    <source>
        <dbReference type="Proteomes" id="UP001597521"/>
    </source>
</evidence>
<evidence type="ECO:0000313" key="2">
    <source>
        <dbReference type="EMBL" id="MFD2649535.1"/>
    </source>
</evidence>
<dbReference type="PANTHER" id="PTHR33221">
    <property type="entry name" value="WINGED HELIX-TURN-HELIX TRANSCRIPTIONAL REGULATOR, RRF2 FAMILY"/>
    <property type="match status" value="1"/>
</dbReference>
<comment type="caution">
    <text evidence="2">The sequence shown here is derived from an EMBL/GenBank/DDBJ whole genome shotgun (WGS) entry which is preliminary data.</text>
</comment>
<sequence length="141" mass="15169">MRLTRFSDYALRLLIYVASRPDQRTTIADAAEAYGISRNHLMKVANRLSQAGLLKPSRGRTGGLALGRPAAAISLGDVLRATEPDFALVGCMAGEGCAAAEFCRLPQAFDVALAAFLEAADRQCLADFLLPPEFDRQLTPT</sequence>
<dbReference type="InterPro" id="IPR036388">
    <property type="entry name" value="WH-like_DNA-bd_sf"/>
</dbReference>
<gene>
    <name evidence="2" type="ORF">ACFSX5_17250</name>
</gene>
<dbReference type="Proteomes" id="UP001597521">
    <property type="component" value="Unassembled WGS sequence"/>
</dbReference>
<dbReference type="Gene3D" id="1.10.10.10">
    <property type="entry name" value="Winged helix-like DNA-binding domain superfamily/Winged helix DNA-binding domain"/>
    <property type="match status" value="1"/>
</dbReference>
<dbReference type="PROSITE" id="PS51197">
    <property type="entry name" value="HTH_RRF2_2"/>
    <property type="match status" value="1"/>
</dbReference>
<name>A0ABW5QP72_9HYPH</name>
<proteinExistence type="predicted"/>
<dbReference type="Pfam" id="PF02082">
    <property type="entry name" value="Rrf2"/>
    <property type="match status" value="1"/>
</dbReference>